<evidence type="ECO:0000313" key="2">
    <source>
        <dbReference type="Proteomes" id="UP001164250"/>
    </source>
</evidence>
<sequence>MLGSDEEVDDVFFDSADCLSSNESAVVKDESGYGRSEYEIWMNEPRSVKERRRNFLREIGLVEFAPVNEMIGLDRITERSGAVLSSTQGTEENLDCEREMNREANCMVDDMTEKSVVLEGESELSLSVDECGGRNYESHLEECKDANEKKVKKWWKRLVSMRRRREDTTTPDVTRSNSEKPKTNRMKVKQNKKKCTEFTALYMGQEIQAHKGYIWTMKFSPDGQYLASGGEDGVVRIWHVTSEDGSCKSFIDEDNFGSIVKEGKTMFGKKKYSHVPVVVPNKIFQIEESPLQEFHGHTSDVLDLAWSDSNYLLSCSMDKTVRLWQAGCDKCLGVFHHSNYVTCIQFNPIDDNYFISGSIDGRVRIWGVFEERVVDWIYVRDAISAICYQPDGKGFVVGTVTGTIRFYEPSGNDLQLEAEVHFPDRKKSSGNKITGIQFSKEESQKIMITSEDSKLRILDGLDVIHKFKGLSKSGSQMSASFTTTGKHIISVGQDCRVYVWSYDDLCFPSSKHAKSIRSCEHFVAEGVSVAVQWSGMGTEHGILCSGSSCNSLQRCSQRWDDLESSSWNRESERFSLGSWFSIDGACRGSATWPEEKLPLWETAEGLYSQHQHQQCQSNMSDIAAMSETWGLVIVTAGCDGMIKTFHNYGLPVRL</sequence>
<accession>A0ACC1BH91</accession>
<dbReference type="Proteomes" id="UP001164250">
    <property type="component" value="Chromosome 5"/>
</dbReference>
<protein>
    <submittedName>
        <fullName evidence="1">Uncharacterized protein</fullName>
    </submittedName>
</protein>
<name>A0ACC1BH91_9ROSI</name>
<dbReference type="EMBL" id="CM047901">
    <property type="protein sequence ID" value="KAJ0098283.1"/>
    <property type="molecule type" value="Genomic_DNA"/>
</dbReference>
<gene>
    <name evidence="1" type="ORF">Patl1_27843</name>
</gene>
<reference evidence="2" key="1">
    <citation type="journal article" date="2023" name="G3 (Bethesda)">
        <title>Genome assembly and association tests identify interacting loci associated with vigor, precocity, and sex in interspecific pistachio rootstocks.</title>
        <authorList>
            <person name="Palmer W."/>
            <person name="Jacygrad E."/>
            <person name="Sagayaradj S."/>
            <person name="Cavanaugh K."/>
            <person name="Han R."/>
            <person name="Bertier L."/>
            <person name="Beede B."/>
            <person name="Kafkas S."/>
            <person name="Golino D."/>
            <person name="Preece J."/>
            <person name="Michelmore R."/>
        </authorList>
    </citation>
    <scope>NUCLEOTIDE SEQUENCE [LARGE SCALE GENOMIC DNA]</scope>
</reference>
<comment type="caution">
    <text evidence="1">The sequence shown here is derived from an EMBL/GenBank/DDBJ whole genome shotgun (WGS) entry which is preliminary data.</text>
</comment>
<evidence type="ECO:0000313" key="1">
    <source>
        <dbReference type="EMBL" id="KAJ0098283.1"/>
    </source>
</evidence>
<proteinExistence type="predicted"/>
<keyword evidence="2" id="KW-1185">Reference proteome</keyword>
<organism evidence="1 2">
    <name type="scientific">Pistacia atlantica</name>
    <dbReference type="NCBI Taxonomy" id="434234"/>
    <lineage>
        <taxon>Eukaryota</taxon>
        <taxon>Viridiplantae</taxon>
        <taxon>Streptophyta</taxon>
        <taxon>Embryophyta</taxon>
        <taxon>Tracheophyta</taxon>
        <taxon>Spermatophyta</taxon>
        <taxon>Magnoliopsida</taxon>
        <taxon>eudicotyledons</taxon>
        <taxon>Gunneridae</taxon>
        <taxon>Pentapetalae</taxon>
        <taxon>rosids</taxon>
        <taxon>malvids</taxon>
        <taxon>Sapindales</taxon>
        <taxon>Anacardiaceae</taxon>
        <taxon>Pistacia</taxon>
    </lineage>
</organism>